<evidence type="ECO:0000256" key="1">
    <source>
        <dbReference type="ARBA" id="ARBA00004141"/>
    </source>
</evidence>
<keyword evidence="5 8" id="KW-1133">Transmembrane helix</keyword>
<reference evidence="9" key="1">
    <citation type="submission" date="2019-12" db="EMBL/GenBank/DDBJ databases">
        <title>Genome sequencing and annotation of Brassica cretica.</title>
        <authorList>
            <person name="Studholme D.J."/>
            <person name="Sarris P.F."/>
        </authorList>
    </citation>
    <scope>NUCLEOTIDE SEQUENCE</scope>
    <source>
        <strain evidence="9">PFS-001/15</strain>
        <tissue evidence="9">Leaf</tissue>
    </source>
</reference>
<dbReference type="GO" id="GO:0051117">
    <property type="term" value="F:ATPase binding"/>
    <property type="evidence" value="ECO:0007669"/>
    <property type="project" value="TreeGrafter"/>
</dbReference>
<evidence type="ECO:0000256" key="8">
    <source>
        <dbReference type="RuleBase" id="RU361189"/>
    </source>
</evidence>
<feature type="transmembrane region" description="Helical" evidence="8">
    <location>
        <begin position="42"/>
        <end position="60"/>
    </location>
</feature>
<comment type="caution">
    <text evidence="9">The sequence shown here is derived from an EMBL/GenBank/DDBJ whole genome shotgun (WGS) entry which is preliminary data.</text>
</comment>
<evidence type="ECO:0000256" key="4">
    <source>
        <dbReference type="ARBA" id="ARBA00022692"/>
    </source>
</evidence>
<dbReference type="GO" id="GO:0016471">
    <property type="term" value="C:vacuolar proton-transporting V-type ATPase complex"/>
    <property type="evidence" value="ECO:0007669"/>
    <property type="project" value="TreeGrafter"/>
</dbReference>
<comment type="subcellular location">
    <subcellularLocation>
        <location evidence="1">Membrane</location>
        <topology evidence="1">Multi-pass membrane protein</topology>
    </subcellularLocation>
</comment>
<keyword evidence="6 8" id="KW-0406">Ion transport</keyword>
<dbReference type="PANTHER" id="PTHR11629:SF112">
    <property type="entry name" value="V-TYPE PROTON ATPASE SUBUNIT A3"/>
    <property type="match status" value="1"/>
</dbReference>
<dbReference type="InterPro" id="IPR002490">
    <property type="entry name" value="V-ATPase_116kDa_su"/>
</dbReference>
<dbReference type="PANTHER" id="PTHR11629">
    <property type="entry name" value="VACUOLAR PROTON ATPASES"/>
    <property type="match status" value="1"/>
</dbReference>
<dbReference type="GO" id="GO:0007035">
    <property type="term" value="P:vacuolar acidification"/>
    <property type="evidence" value="ECO:0007669"/>
    <property type="project" value="TreeGrafter"/>
</dbReference>
<keyword evidence="8" id="KW-0375">Hydrogen ion transport</keyword>
<dbReference type="Pfam" id="PF01496">
    <property type="entry name" value="V_ATPase_I"/>
    <property type="match status" value="1"/>
</dbReference>
<dbReference type="GO" id="GO:0033179">
    <property type="term" value="C:proton-transporting V-type ATPase, V0 domain"/>
    <property type="evidence" value="ECO:0007669"/>
    <property type="project" value="InterPro"/>
</dbReference>
<sequence>MFSEATTIGLIKVRDTYPFGLDPVWHGTRSELPFLNSLKMKMSILLGVSQMNLGIIMSYFNARFFKSSVNIWFQFIPQMIFLNSLFGYLSVLIIIKWCTGSQADLYHVMIYMFLSPTDELGENQLFPHQKTVQLVLLFLALVSVPCMLLPKPFILKKQHEARHQGQSYAPLEETDESLHVEANGGSHGHEEFEFSEIFVHQLIHTIEFVLGAVSNTASYLRLWALSLAHSELSSVFYEKVLLLAWGYNNWLILIVGIIVFIFATVGVLLVMETLSAFLHALRLHWVEFQNKFYEGDGYKFAPFSFILTANEDE</sequence>
<organism evidence="9 10">
    <name type="scientific">Brassica cretica</name>
    <name type="common">Mustard</name>
    <dbReference type="NCBI Taxonomy" id="69181"/>
    <lineage>
        <taxon>Eukaryota</taxon>
        <taxon>Viridiplantae</taxon>
        <taxon>Streptophyta</taxon>
        <taxon>Embryophyta</taxon>
        <taxon>Tracheophyta</taxon>
        <taxon>Spermatophyta</taxon>
        <taxon>Magnoliopsida</taxon>
        <taxon>eudicotyledons</taxon>
        <taxon>Gunneridae</taxon>
        <taxon>Pentapetalae</taxon>
        <taxon>rosids</taxon>
        <taxon>malvids</taxon>
        <taxon>Brassicales</taxon>
        <taxon>Brassicaceae</taxon>
        <taxon>Brassiceae</taxon>
        <taxon>Brassica</taxon>
    </lineage>
</organism>
<dbReference type="AlphaFoldDB" id="A0A8S9GG74"/>
<evidence type="ECO:0000313" key="9">
    <source>
        <dbReference type="EMBL" id="KAF2543387.1"/>
    </source>
</evidence>
<name>A0A8S9GG74_BRACR</name>
<evidence type="ECO:0000256" key="2">
    <source>
        <dbReference type="ARBA" id="ARBA00009904"/>
    </source>
</evidence>
<proteinExistence type="inferred from homology"/>
<evidence type="ECO:0000256" key="7">
    <source>
        <dbReference type="ARBA" id="ARBA00023136"/>
    </source>
</evidence>
<evidence type="ECO:0000313" key="10">
    <source>
        <dbReference type="Proteomes" id="UP000712281"/>
    </source>
</evidence>
<accession>A0A8S9GG74</accession>
<gene>
    <name evidence="9" type="ORF">F2Q68_00028558</name>
</gene>
<protein>
    <recommendedName>
        <fullName evidence="8">V-type proton ATPase subunit a</fullName>
    </recommendedName>
</protein>
<comment type="function">
    <text evidence="8">Essential component of the vacuolar proton pump (V-ATPase), a multimeric enzyme that catalyzes the translocation of protons across the membranes. Required for assembly and activity of the V-ATPase.</text>
</comment>
<evidence type="ECO:0000256" key="3">
    <source>
        <dbReference type="ARBA" id="ARBA00022448"/>
    </source>
</evidence>
<keyword evidence="3 8" id="KW-0813">Transport</keyword>
<comment type="similarity">
    <text evidence="2 8">Belongs to the V-ATPase 116 kDa subunit family.</text>
</comment>
<keyword evidence="4 8" id="KW-0812">Transmembrane</keyword>
<evidence type="ECO:0000256" key="5">
    <source>
        <dbReference type="ARBA" id="ARBA00022989"/>
    </source>
</evidence>
<evidence type="ECO:0000256" key="6">
    <source>
        <dbReference type="ARBA" id="ARBA00023065"/>
    </source>
</evidence>
<dbReference type="Proteomes" id="UP000712281">
    <property type="component" value="Unassembled WGS sequence"/>
</dbReference>
<keyword evidence="7 8" id="KW-0472">Membrane</keyword>
<feature type="transmembrane region" description="Helical" evidence="8">
    <location>
        <begin position="72"/>
        <end position="95"/>
    </location>
</feature>
<dbReference type="GO" id="GO:0046961">
    <property type="term" value="F:proton-transporting ATPase activity, rotational mechanism"/>
    <property type="evidence" value="ECO:0007669"/>
    <property type="project" value="InterPro"/>
</dbReference>
<dbReference type="EMBL" id="QGKW02002005">
    <property type="protein sequence ID" value="KAF2543387.1"/>
    <property type="molecule type" value="Genomic_DNA"/>
</dbReference>
<feature type="transmembrane region" description="Helical" evidence="8">
    <location>
        <begin position="250"/>
        <end position="271"/>
    </location>
</feature>
<feature type="transmembrane region" description="Helical" evidence="8">
    <location>
        <begin position="131"/>
        <end position="149"/>
    </location>
</feature>